<protein>
    <submittedName>
        <fullName evidence="4">DUF2382 domain-containing protein</fullName>
    </submittedName>
</protein>
<dbReference type="Pfam" id="PF09557">
    <property type="entry name" value="DUF2382"/>
    <property type="match status" value="1"/>
</dbReference>
<reference evidence="4 5" key="2">
    <citation type="submission" date="2019-02" db="EMBL/GenBank/DDBJ databases">
        <title>Draft Genome Sequences of Six Type Strains of the Genus Massilia.</title>
        <authorList>
            <person name="Miess H."/>
            <person name="Frediansyhah A."/>
            <person name="Gross H."/>
        </authorList>
    </citation>
    <scope>NUCLEOTIDE SEQUENCE [LARGE SCALE GENOMIC DNA]</scope>
    <source>
        <strain evidence="4 5">DSM 17472</strain>
    </source>
</reference>
<gene>
    <name evidence="4" type="ORF">EYF70_14685</name>
    <name evidence="3" type="ORF">GCM10007387_20240</name>
</gene>
<evidence type="ECO:0000313" key="6">
    <source>
        <dbReference type="Proteomes" id="UP000628442"/>
    </source>
</evidence>
<sequence length="402" mass="43947">MSHTLAAVFDNRADAERARDELVSSGIGSGSINLSTSTSSTADASSTSTSTSSYSSSSSSSTSGEHSIGDSIKNFFGNMFGDDDDDRHVYGEAVNRGNVVLTVTAATQDEVEQAADIVERFGPIDIDEHRTQWEASGWNLPTSRSGGALLGASQQSSSLQDNNLQGTTVSGTQGLNVSGTQGSVQGYSESGSLQRAETLADTESQVIPVMQEELKVGKRMVQRGGVRIYQRLVETPVQESVSLREEHVNVERRPVDRPIDPSQVGAFQETSFELRENAEEAVVQKTARVVEEVLVGKEVSQRTDQISDTVRHTEVDVEQLGSTDDEDYYRSHWTSNFASAGGTYDDYAPAYRYGSSMRSNYSGRSWDESESGLRSSWESRYPESTWEKVKAAVRHGWERITQ</sequence>
<organism evidence="3 6">
    <name type="scientific">Pseudoduganella albidiflava</name>
    <dbReference type="NCBI Taxonomy" id="321983"/>
    <lineage>
        <taxon>Bacteria</taxon>
        <taxon>Pseudomonadati</taxon>
        <taxon>Pseudomonadota</taxon>
        <taxon>Betaproteobacteria</taxon>
        <taxon>Burkholderiales</taxon>
        <taxon>Oxalobacteraceae</taxon>
        <taxon>Telluria group</taxon>
        <taxon>Pseudoduganella</taxon>
    </lineage>
</organism>
<feature type="compositionally biased region" description="Low complexity" evidence="1">
    <location>
        <begin position="24"/>
        <end position="63"/>
    </location>
</feature>
<reference evidence="3" key="1">
    <citation type="journal article" date="2014" name="Int. J. Syst. Evol. Microbiol.">
        <title>Complete genome sequence of Corynebacterium casei LMG S-19264T (=DSM 44701T), isolated from a smear-ripened cheese.</title>
        <authorList>
            <consortium name="US DOE Joint Genome Institute (JGI-PGF)"/>
            <person name="Walter F."/>
            <person name="Albersmeier A."/>
            <person name="Kalinowski J."/>
            <person name="Ruckert C."/>
        </authorList>
    </citation>
    <scope>NUCLEOTIDE SEQUENCE</scope>
    <source>
        <strain evidence="3">KCTC 12343</strain>
    </source>
</reference>
<name>A0A411WZ41_9BURK</name>
<dbReference type="InterPro" id="IPR019060">
    <property type="entry name" value="DUF2382"/>
</dbReference>
<feature type="domain" description="DUF2382" evidence="2">
    <location>
        <begin position="207"/>
        <end position="317"/>
    </location>
</feature>
<evidence type="ECO:0000313" key="4">
    <source>
        <dbReference type="EMBL" id="QBI01960.1"/>
    </source>
</evidence>
<dbReference type="RefSeq" id="WP_131146078.1">
    <property type="nucleotide sequence ID" value="NZ_BMWV01000004.1"/>
</dbReference>
<evidence type="ECO:0000259" key="2">
    <source>
        <dbReference type="Pfam" id="PF09557"/>
    </source>
</evidence>
<evidence type="ECO:0000313" key="3">
    <source>
        <dbReference type="EMBL" id="GGY38204.1"/>
    </source>
</evidence>
<dbReference type="OrthoDB" id="581516at2"/>
<evidence type="ECO:0000256" key="1">
    <source>
        <dbReference type="SAM" id="MobiDB-lite"/>
    </source>
</evidence>
<dbReference type="AlphaFoldDB" id="A0A411WZ41"/>
<evidence type="ECO:0000313" key="5">
    <source>
        <dbReference type="Proteomes" id="UP000292307"/>
    </source>
</evidence>
<keyword evidence="5" id="KW-1185">Reference proteome</keyword>
<dbReference type="Proteomes" id="UP000628442">
    <property type="component" value="Unassembled WGS sequence"/>
</dbReference>
<accession>A0A411WZ41</accession>
<dbReference type="InterPro" id="IPR052967">
    <property type="entry name" value="Stress_Response_Assoc"/>
</dbReference>
<dbReference type="EMBL" id="BMWV01000004">
    <property type="protein sequence ID" value="GGY38204.1"/>
    <property type="molecule type" value="Genomic_DNA"/>
</dbReference>
<dbReference type="Proteomes" id="UP000292307">
    <property type="component" value="Chromosome"/>
</dbReference>
<dbReference type="PANTHER" id="PTHR38463">
    <property type="entry name" value="STRESS RESPONSE PROTEIN YSNF"/>
    <property type="match status" value="1"/>
</dbReference>
<reference evidence="3" key="3">
    <citation type="submission" date="2022-12" db="EMBL/GenBank/DDBJ databases">
        <authorList>
            <person name="Sun Q."/>
            <person name="Kim S."/>
        </authorList>
    </citation>
    <scope>NUCLEOTIDE SEQUENCE</scope>
    <source>
        <strain evidence="3">KCTC 12343</strain>
    </source>
</reference>
<feature type="region of interest" description="Disordered" evidence="1">
    <location>
        <begin position="17"/>
        <end position="67"/>
    </location>
</feature>
<proteinExistence type="predicted"/>
<dbReference type="PANTHER" id="PTHR38463:SF1">
    <property type="entry name" value="STRESS RESPONSE PROTEIN YSNF"/>
    <property type="match status" value="1"/>
</dbReference>
<dbReference type="EMBL" id="CP036401">
    <property type="protein sequence ID" value="QBI01960.1"/>
    <property type="molecule type" value="Genomic_DNA"/>
</dbReference>